<keyword evidence="6 17" id="KW-0349">Heme</keyword>
<keyword evidence="8 17" id="KW-0812">Transmembrane</keyword>
<feature type="domain" description="Cytochrome b/b6 N-terminal region profile" evidence="18">
    <location>
        <begin position="1"/>
        <end position="195"/>
    </location>
</feature>
<evidence type="ECO:0000256" key="13">
    <source>
        <dbReference type="ARBA" id="ARBA00023004"/>
    </source>
</evidence>
<protein>
    <recommendedName>
        <fullName evidence="4 17">Cytochrome b</fullName>
    </recommendedName>
</protein>
<gene>
    <name evidence="20" type="primary">CYTB</name>
</gene>
<dbReference type="GO" id="GO:0016491">
    <property type="term" value="F:oxidoreductase activity"/>
    <property type="evidence" value="ECO:0007669"/>
    <property type="project" value="UniProtKB-UniRule"/>
</dbReference>
<evidence type="ECO:0000256" key="12">
    <source>
        <dbReference type="ARBA" id="ARBA00022989"/>
    </source>
</evidence>
<dbReference type="InterPro" id="IPR005797">
    <property type="entry name" value="Cyt_b/b6_N"/>
</dbReference>
<evidence type="ECO:0000256" key="11">
    <source>
        <dbReference type="ARBA" id="ARBA00022982"/>
    </source>
</evidence>
<keyword evidence="12 17" id="KW-1133">Transmembrane helix</keyword>
<dbReference type="InterPro" id="IPR016174">
    <property type="entry name" value="Di-haem_cyt_TM"/>
</dbReference>
<feature type="transmembrane region" description="Helical" evidence="17">
    <location>
        <begin position="15"/>
        <end position="41"/>
    </location>
</feature>
<comment type="subunit">
    <text evidence="3">The main subunits of complex b-c1 are: cytochrome b, cytochrome c1 and the Rieske protein.</text>
</comment>
<evidence type="ECO:0000256" key="14">
    <source>
        <dbReference type="ARBA" id="ARBA00023075"/>
    </source>
</evidence>
<dbReference type="SUPFAM" id="SSF81342">
    <property type="entry name" value="Transmembrane di-heme cytochromes"/>
    <property type="match status" value="1"/>
</dbReference>
<dbReference type="EMBL" id="KF649226">
    <property type="protein sequence ID" value="AHA47087.1"/>
    <property type="molecule type" value="Genomic_DNA"/>
</dbReference>
<sequence length="350" mass="41390">MNMILKLPTPSNINYYWNFGSLLGLCLMLQILTGFFLTMFYKADSSLSFTMVVHIMNNTNSGWMIRYLHSTGASFFFIFCFSHIGKAFFYSSFYFWKVWFSGILILLFLMMEAFLGYVLPWGQMSLWGDTVINNLISVIPYLGTMMVEWLWGGFNVADPTLIRFFSFHFIIPFIMIFVIFMHLFFLHENGSSNPLGNTLDIDKIEFKKYFIIKDMITIFIFLLFLIMMSMKFPFFFMDPENFLLSNPMVTPIHIQPEWYFLFAYSILRSIPNKLGGVIMLGMSIIILFFLSFFNFNKLKTLKFSMKKFLINFHIGTFLILTWLGTKPVEYPFTLVGKFYSIFYFLFYFIL</sequence>
<feature type="transmembrane region" description="Helical" evidence="17">
    <location>
        <begin position="308"/>
        <end position="324"/>
    </location>
</feature>
<dbReference type="PANTHER" id="PTHR19271">
    <property type="entry name" value="CYTOCHROME B"/>
    <property type="match status" value="1"/>
</dbReference>
<feature type="transmembrane region" description="Helical" evidence="17">
    <location>
        <begin position="216"/>
        <end position="236"/>
    </location>
</feature>
<feature type="transmembrane region" description="Helical" evidence="17">
    <location>
        <begin position="330"/>
        <end position="349"/>
    </location>
</feature>
<dbReference type="CDD" id="cd00284">
    <property type="entry name" value="Cytochrome_b_N"/>
    <property type="match status" value="1"/>
</dbReference>
<dbReference type="Gene3D" id="1.20.810.10">
    <property type="entry name" value="Cytochrome Bc1 Complex, Chain C"/>
    <property type="match status" value="1"/>
</dbReference>
<feature type="transmembrane region" description="Helical" evidence="17">
    <location>
        <begin position="131"/>
        <end position="152"/>
    </location>
</feature>
<feature type="domain" description="Cytochrome b/b6 C-terminal region profile" evidence="19">
    <location>
        <begin position="196"/>
        <end position="350"/>
    </location>
</feature>
<evidence type="ECO:0000256" key="8">
    <source>
        <dbReference type="ARBA" id="ARBA00022692"/>
    </source>
</evidence>
<dbReference type="InterPro" id="IPR048259">
    <property type="entry name" value="Cytochrome_b_N_euk/bac"/>
</dbReference>
<dbReference type="InterPro" id="IPR027387">
    <property type="entry name" value="Cytb/b6-like_sf"/>
</dbReference>
<dbReference type="PANTHER" id="PTHR19271:SF16">
    <property type="entry name" value="CYTOCHROME B"/>
    <property type="match status" value="1"/>
</dbReference>
<dbReference type="InterPro" id="IPR036150">
    <property type="entry name" value="Cyt_b/b6_C_sf"/>
</dbReference>
<evidence type="ECO:0000259" key="19">
    <source>
        <dbReference type="PROSITE" id="PS51003"/>
    </source>
</evidence>
<dbReference type="GO" id="GO:0008121">
    <property type="term" value="F:quinol-cytochrome-c reductase activity"/>
    <property type="evidence" value="ECO:0007669"/>
    <property type="project" value="TreeGrafter"/>
</dbReference>
<keyword evidence="9 17" id="KW-0479">Metal-binding</keyword>
<keyword evidence="15 17" id="KW-0496">Mitochondrion</keyword>
<comment type="subcellular location">
    <subcellularLocation>
        <location evidence="2">Mitochondrion inner membrane</location>
        <topology evidence="2">Multi-pass membrane protein</topology>
    </subcellularLocation>
</comment>
<evidence type="ECO:0000256" key="10">
    <source>
        <dbReference type="ARBA" id="ARBA00022792"/>
    </source>
</evidence>
<comment type="function">
    <text evidence="1 17">Component of the ubiquinol-cytochrome c reductase complex (complex III or cytochrome b-c1 complex) that is part of the mitochondrial respiratory chain. The b-c1 complex mediates electron transfer from ubiquinol to cytochrome c. Contributes to the generation of a proton gradient across the mitochondrial membrane that is then used for ATP synthesis.</text>
</comment>
<evidence type="ECO:0000256" key="17">
    <source>
        <dbReference type="RuleBase" id="RU362117"/>
    </source>
</evidence>
<dbReference type="Pfam" id="PF00032">
    <property type="entry name" value="Cytochrom_B_C"/>
    <property type="match status" value="1"/>
</dbReference>
<evidence type="ECO:0000256" key="4">
    <source>
        <dbReference type="ARBA" id="ARBA00013531"/>
    </source>
</evidence>
<keyword evidence="5 17" id="KW-0813">Transport</keyword>
<dbReference type="Pfam" id="PF00033">
    <property type="entry name" value="Cytochrome_B"/>
    <property type="match status" value="1"/>
</dbReference>
<accession>A0A096X727</accession>
<comment type="similarity">
    <text evidence="17">Belongs to the cytochrome b family.</text>
</comment>
<feature type="transmembrane region" description="Helical" evidence="17">
    <location>
        <begin position="164"/>
        <end position="186"/>
    </location>
</feature>
<dbReference type="PROSITE" id="PS51003">
    <property type="entry name" value="CYTB_CTER"/>
    <property type="match status" value="1"/>
</dbReference>
<feature type="transmembrane region" description="Helical" evidence="17">
    <location>
        <begin position="99"/>
        <end position="119"/>
    </location>
</feature>
<keyword evidence="7 17" id="KW-0679">Respiratory chain</keyword>
<evidence type="ECO:0000256" key="9">
    <source>
        <dbReference type="ARBA" id="ARBA00022723"/>
    </source>
</evidence>
<dbReference type="GO" id="GO:0046872">
    <property type="term" value="F:metal ion binding"/>
    <property type="evidence" value="ECO:0007669"/>
    <property type="project" value="UniProtKB-UniRule"/>
</dbReference>
<keyword evidence="14" id="KW-0830">Ubiquinone</keyword>
<dbReference type="GO" id="GO:0005743">
    <property type="term" value="C:mitochondrial inner membrane"/>
    <property type="evidence" value="ECO:0007669"/>
    <property type="project" value="UniProtKB-SubCell"/>
</dbReference>
<evidence type="ECO:0000256" key="6">
    <source>
        <dbReference type="ARBA" id="ARBA00022617"/>
    </source>
</evidence>
<evidence type="ECO:0000256" key="15">
    <source>
        <dbReference type="ARBA" id="ARBA00023128"/>
    </source>
</evidence>
<reference evidence="20" key="1">
    <citation type="journal article" date="2014" name="BMC Genomics">
        <title>Evolution of multipartite mitochondrial genomes in the booklice of the genus Liposcelis (Psocoptera).</title>
        <authorList>
            <person name="Chen S.C."/>
            <person name="Wei D.D."/>
            <person name="Shao R."/>
            <person name="Shi J.X."/>
            <person name="Dou W."/>
            <person name="Wang J.J."/>
        </authorList>
    </citation>
    <scope>NUCLEOTIDE SEQUENCE</scope>
</reference>
<keyword evidence="13 17" id="KW-0408">Iron</keyword>
<evidence type="ECO:0000256" key="5">
    <source>
        <dbReference type="ARBA" id="ARBA00022448"/>
    </source>
</evidence>
<name>A0A096X727_9NEOP</name>
<evidence type="ECO:0000256" key="1">
    <source>
        <dbReference type="ARBA" id="ARBA00002566"/>
    </source>
</evidence>
<evidence type="ECO:0000259" key="18">
    <source>
        <dbReference type="PROSITE" id="PS51002"/>
    </source>
</evidence>
<geneLocation type="mitochondrion" evidence="20"/>
<dbReference type="AlphaFoldDB" id="A0A096X727"/>
<dbReference type="GO" id="GO:0006122">
    <property type="term" value="P:mitochondrial electron transport, ubiquinol to cytochrome c"/>
    <property type="evidence" value="ECO:0007669"/>
    <property type="project" value="TreeGrafter"/>
</dbReference>
<dbReference type="SUPFAM" id="SSF81648">
    <property type="entry name" value="a domain/subunit of cytochrome bc1 complex (Ubiquinol-cytochrome c reductase)"/>
    <property type="match status" value="1"/>
</dbReference>
<keyword evidence="11 17" id="KW-0249">Electron transport</keyword>
<evidence type="ECO:0000256" key="2">
    <source>
        <dbReference type="ARBA" id="ARBA00004448"/>
    </source>
</evidence>
<keyword evidence="10" id="KW-0999">Mitochondrion inner membrane</keyword>
<evidence type="ECO:0000256" key="16">
    <source>
        <dbReference type="ARBA" id="ARBA00023136"/>
    </source>
</evidence>
<comment type="cofactor">
    <cofactor evidence="17">
        <name>heme b</name>
        <dbReference type="ChEBI" id="CHEBI:60344"/>
    </cofactor>
    <text evidence="17">Binds 2 heme groups non-covalently.</text>
</comment>
<evidence type="ECO:0000313" key="20">
    <source>
        <dbReference type="EMBL" id="AHA47087.1"/>
    </source>
</evidence>
<feature type="transmembrane region" description="Helical" evidence="17">
    <location>
        <begin position="274"/>
        <end position="296"/>
    </location>
</feature>
<proteinExistence type="inferred from homology"/>
<feature type="transmembrane region" description="Helical" evidence="17">
    <location>
        <begin position="73"/>
        <end position="93"/>
    </location>
</feature>
<keyword evidence="16 17" id="KW-0472">Membrane</keyword>
<evidence type="ECO:0000256" key="7">
    <source>
        <dbReference type="ARBA" id="ARBA00022660"/>
    </source>
</evidence>
<evidence type="ECO:0000256" key="3">
    <source>
        <dbReference type="ARBA" id="ARBA00011649"/>
    </source>
</evidence>
<dbReference type="PROSITE" id="PS51002">
    <property type="entry name" value="CYTB_NTER"/>
    <property type="match status" value="1"/>
</dbReference>
<dbReference type="InterPro" id="IPR005798">
    <property type="entry name" value="Cyt_b/b6_C"/>
</dbReference>
<organism evidence="20">
    <name type="scientific">Liposcelis paeta</name>
    <dbReference type="NCBI Taxonomy" id="209927"/>
    <lineage>
        <taxon>Eukaryota</taxon>
        <taxon>Metazoa</taxon>
        <taxon>Ecdysozoa</taxon>
        <taxon>Arthropoda</taxon>
        <taxon>Hexapoda</taxon>
        <taxon>Insecta</taxon>
        <taxon>Pterygota</taxon>
        <taxon>Neoptera</taxon>
        <taxon>Paraneoptera</taxon>
        <taxon>Psocodea</taxon>
        <taxon>Troctomorpha</taxon>
        <taxon>Liposcelidetae</taxon>
        <taxon>Liposcelididae</taxon>
        <taxon>Liposcelis</taxon>
    </lineage>
</organism>